<dbReference type="Proteomes" id="UP001179280">
    <property type="component" value="Unassembled WGS sequence"/>
</dbReference>
<gene>
    <name evidence="1" type="ORF">JOC54_000165</name>
</gene>
<name>A0ABS2SQY7_9BACI</name>
<organism evidence="1 2">
    <name type="scientific">Shouchella xiaoxiensis</name>
    <dbReference type="NCBI Taxonomy" id="766895"/>
    <lineage>
        <taxon>Bacteria</taxon>
        <taxon>Bacillati</taxon>
        <taxon>Bacillota</taxon>
        <taxon>Bacilli</taxon>
        <taxon>Bacillales</taxon>
        <taxon>Bacillaceae</taxon>
        <taxon>Shouchella</taxon>
    </lineage>
</organism>
<reference evidence="1" key="1">
    <citation type="submission" date="2021-01" db="EMBL/GenBank/DDBJ databases">
        <title>Genomic Encyclopedia of Type Strains, Phase IV (KMG-IV): sequencing the most valuable type-strain genomes for metagenomic binning, comparative biology and taxonomic classification.</title>
        <authorList>
            <person name="Goeker M."/>
        </authorList>
    </citation>
    <scope>NUCLEOTIDE SEQUENCE</scope>
    <source>
        <strain evidence="1">DSM 21943</strain>
    </source>
</reference>
<accession>A0ABS2SQY7</accession>
<evidence type="ECO:0000313" key="1">
    <source>
        <dbReference type="EMBL" id="MBM7836934.1"/>
    </source>
</evidence>
<comment type="caution">
    <text evidence="1">The sequence shown here is derived from an EMBL/GenBank/DDBJ whole genome shotgun (WGS) entry which is preliminary data.</text>
</comment>
<keyword evidence="2" id="KW-1185">Reference proteome</keyword>
<sequence>MAEMEEEKESNLAENRTKNVGMVFAYVKRGSAID</sequence>
<protein>
    <submittedName>
        <fullName evidence="1">Uncharacterized protein</fullName>
    </submittedName>
</protein>
<proteinExistence type="predicted"/>
<evidence type="ECO:0000313" key="2">
    <source>
        <dbReference type="Proteomes" id="UP001179280"/>
    </source>
</evidence>
<dbReference type="EMBL" id="JAFBCV010000001">
    <property type="protein sequence ID" value="MBM7836934.1"/>
    <property type="molecule type" value="Genomic_DNA"/>
</dbReference>